<feature type="binding site" evidence="2">
    <location>
        <begin position="197"/>
        <end position="199"/>
    </location>
    <ligand>
        <name>substrate</name>
    </ligand>
</feature>
<dbReference type="HAMAP" id="MF_01139">
    <property type="entry name" value="ISPT"/>
    <property type="match status" value="1"/>
</dbReference>
<name>A0A1G9A9Q5_9BACL</name>
<keyword evidence="2" id="KW-0460">Magnesium</keyword>
<dbReference type="EC" id="2.5.1.-" evidence="2"/>
<dbReference type="Pfam" id="PF01255">
    <property type="entry name" value="Prenyltransf"/>
    <property type="match status" value="1"/>
</dbReference>
<proteinExistence type="inferred from homology"/>
<feature type="binding site" evidence="2">
    <location>
        <position position="36"/>
    </location>
    <ligand>
        <name>substrate</name>
    </ligand>
</feature>
<feature type="binding site" evidence="2">
    <location>
        <position position="72"/>
    </location>
    <ligand>
        <name>substrate</name>
    </ligand>
</feature>
<dbReference type="GO" id="GO:0005829">
    <property type="term" value="C:cytosol"/>
    <property type="evidence" value="ECO:0007669"/>
    <property type="project" value="TreeGrafter"/>
</dbReference>
<dbReference type="GO" id="GO:0016094">
    <property type="term" value="P:polyprenol biosynthetic process"/>
    <property type="evidence" value="ECO:0007669"/>
    <property type="project" value="TreeGrafter"/>
</dbReference>
<comment type="caution">
    <text evidence="2">Lacks conserved residue(s) required for the propagation of feature annotation.</text>
</comment>
<evidence type="ECO:0000256" key="2">
    <source>
        <dbReference type="HAMAP-Rule" id="MF_01139"/>
    </source>
</evidence>
<reference evidence="4" key="1">
    <citation type="submission" date="2016-10" db="EMBL/GenBank/DDBJ databases">
        <authorList>
            <person name="Varghese N."/>
            <person name="Submissions S."/>
        </authorList>
    </citation>
    <scope>NUCLEOTIDE SEQUENCE [LARGE SCALE GENOMIC DNA]</scope>
    <source>
        <strain evidence="4">CGMCC 1.8895</strain>
    </source>
</reference>
<sequence>MLGRKKEAEQTKDLPLHIAMIMDGNGRYAKLKRRPRVHGHYEGMQNVKRITRHASDIGIKYLTLYAFSTENWNRPSAEVSYLMKLPGDFLGSFLPELIEKNVKVTTIGNMDDLPKHTIRAVTKAVDDTKDNTGLNLIFALNYGGRDELIQAFKRIHEDINDEKLQAEEVDDALIQKYLMTYNIPDPEMIIRTSGEYRLSNFLLWQSSYSELFFTNTLWPEFGPDELDELLIQYRKRDRRFGGLNDKEV</sequence>
<feature type="binding site" evidence="2">
    <location>
        <position position="40"/>
    </location>
    <ligand>
        <name>substrate</name>
    </ligand>
</feature>
<evidence type="ECO:0000256" key="1">
    <source>
        <dbReference type="ARBA" id="ARBA00022679"/>
    </source>
</evidence>
<keyword evidence="2" id="KW-0479">Metal-binding</keyword>
<feature type="active site" evidence="2">
    <location>
        <position position="23"/>
    </location>
</feature>
<dbReference type="SUPFAM" id="SSF64005">
    <property type="entry name" value="Undecaprenyl diphosphate synthase"/>
    <property type="match status" value="1"/>
</dbReference>
<dbReference type="Proteomes" id="UP000199008">
    <property type="component" value="Unassembled WGS sequence"/>
</dbReference>
<dbReference type="NCBIfam" id="NF011405">
    <property type="entry name" value="PRK14830.1"/>
    <property type="match status" value="1"/>
</dbReference>
<feature type="active site" description="Proton acceptor" evidence="2">
    <location>
        <position position="71"/>
    </location>
</feature>
<dbReference type="OrthoDB" id="4191603at2"/>
<comment type="similarity">
    <text evidence="2">Belongs to the UPP synthase family.</text>
</comment>
<comment type="function">
    <text evidence="2">Catalyzes the condensation of isopentenyl diphosphate (IPP) with allylic pyrophosphates generating different type of terpenoids.</text>
</comment>
<feature type="binding site" evidence="2">
    <location>
        <position position="74"/>
    </location>
    <ligand>
        <name>substrate</name>
    </ligand>
</feature>
<feature type="binding site" evidence="2">
    <location>
        <begin position="24"/>
        <end position="27"/>
    </location>
    <ligand>
        <name>substrate</name>
    </ligand>
</feature>
<dbReference type="PROSITE" id="PS01066">
    <property type="entry name" value="UPP_SYNTHASE"/>
    <property type="match status" value="1"/>
</dbReference>
<comment type="cofactor">
    <cofactor evidence="2">
        <name>Mg(2+)</name>
        <dbReference type="ChEBI" id="CHEBI:18420"/>
    </cofactor>
    <text evidence="2">Binds 2 magnesium ions per subunit.</text>
</comment>
<protein>
    <recommendedName>
        <fullName evidence="2">Isoprenyl transferase</fullName>
        <ecNumber evidence="2">2.5.1.-</ecNumber>
    </recommendedName>
</protein>
<dbReference type="GO" id="GO:0008834">
    <property type="term" value="F:ditrans,polycis-undecaprenyl-diphosphate synthase [(2E,6E)-farnesyl-diphosphate specific] activity"/>
    <property type="evidence" value="ECO:0007669"/>
    <property type="project" value="TreeGrafter"/>
</dbReference>
<dbReference type="EMBL" id="FNFY01000001">
    <property type="protein sequence ID" value="SDK24079.1"/>
    <property type="molecule type" value="Genomic_DNA"/>
</dbReference>
<keyword evidence="1 2" id="KW-0808">Transferase</keyword>
<evidence type="ECO:0000313" key="4">
    <source>
        <dbReference type="Proteomes" id="UP000199008"/>
    </source>
</evidence>
<organism evidence="3 4">
    <name type="scientific">Lacicoccus qingdaonensis</name>
    <dbReference type="NCBI Taxonomy" id="576118"/>
    <lineage>
        <taxon>Bacteria</taxon>
        <taxon>Bacillati</taxon>
        <taxon>Bacillota</taxon>
        <taxon>Bacilli</taxon>
        <taxon>Bacillales</taxon>
        <taxon>Salinicoccaceae</taxon>
        <taxon>Lacicoccus</taxon>
    </lineage>
</organism>
<dbReference type="GO" id="GO:0000287">
    <property type="term" value="F:magnesium ion binding"/>
    <property type="evidence" value="ECO:0007669"/>
    <property type="project" value="UniProtKB-UniRule"/>
</dbReference>
<dbReference type="RefSeq" id="WP_092983709.1">
    <property type="nucleotide sequence ID" value="NZ_FNFY01000001.1"/>
</dbReference>
<dbReference type="InterPro" id="IPR036424">
    <property type="entry name" value="UPP_synth-like_sf"/>
</dbReference>
<evidence type="ECO:0000313" key="3">
    <source>
        <dbReference type="EMBL" id="SDK24079.1"/>
    </source>
</evidence>
<dbReference type="PANTHER" id="PTHR10291">
    <property type="entry name" value="DEHYDRODOLICHYL DIPHOSPHATE SYNTHASE FAMILY MEMBER"/>
    <property type="match status" value="1"/>
</dbReference>
<dbReference type="STRING" id="576118.SAMN05216216_101168"/>
<accession>A0A1G9A9Q5</accession>
<dbReference type="CDD" id="cd00475">
    <property type="entry name" value="Cis_IPPS"/>
    <property type="match status" value="1"/>
</dbReference>
<feature type="binding site" evidence="2">
    <location>
        <begin position="68"/>
        <end position="70"/>
    </location>
    <ligand>
        <name>substrate</name>
    </ligand>
</feature>
<feature type="binding site" evidence="2">
    <location>
        <position position="23"/>
    </location>
    <ligand>
        <name>Mg(2+)</name>
        <dbReference type="ChEBI" id="CHEBI:18420"/>
    </ligand>
</feature>
<dbReference type="InterPro" id="IPR018520">
    <property type="entry name" value="UPP_synth-like_CS"/>
</dbReference>
<feature type="binding site" evidence="2">
    <location>
        <position position="210"/>
    </location>
    <ligand>
        <name>Mg(2+)</name>
        <dbReference type="ChEBI" id="CHEBI:18420"/>
    </ligand>
</feature>
<gene>
    <name evidence="3" type="ORF">SAMN05216216_101168</name>
</gene>
<dbReference type="InterPro" id="IPR001441">
    <property type="entry name" value="UPP_synth-like"/>
</dbReference>
<dbReference type="AlphaFoldDB" id="A0A1G9A9Q5"/>
<dbReference type="Gene3D" id="3.40.1180.10">
    <property type="entry name" value="Decaprenyl diphosphate synthase-like"/>
    <property type="match status" value="1"/>
</dbReference>
<comment type="subunit">
    <text evidence="2">Homodimer.</text>
</comment>
<dbReference type="FunFam" id="3.40.1180.10:FF:000001">
    <property type="entry name" value="(2E,6E)-farnesyl-diphosphate-specific ditrans,polycis-undecaprenyl-diphosphate synthase"/>
    <property type="match status" value="1"/>
</dbReference>
<dbReference type="NCBIfam" id="TIGR00055">
    <property type="entry name" value="uppS"/>
    <property type="match status" value="1"/>
</dbReference>
<keyword evidence="4" id="KW-1185">Reference proteome</keyword>
<dbReference type="GO" id="GO:0030145">
    <property type="term" value="F:manganese ion binding"/>
    <property type="evidence" value="ECO:0007669"/>
    <property type="project" value="TreeGrafter"/>
</dbReference>
<dbReference type="PANTHER" id="PTHR10291:SF0">
    <property type="entry name" value="DEHYDRODOLICHYL DIPHOSPHATE SYNTHASE 2"/>
    <property type="match status" value="1"/>
</dbReference>
<feature type="binding site" evidence="2">
    <location>
        <position position="191"/>
    </location>
    <ligand>
        <name>substrate</name>
    </ligand>
</feature>